<accession>A0A1H4AQT3</accession>
<dbReference type="AlphaFoldDB" id="A0A1H4AQT3"/>
<evidence type="ECO:0000313" key="1">
    <source>
        <dbReference type="EMBL" id="SEA38117.1"/>
    </source>
</evidence>
<name>A0A1H4AQT3_9ACTO</name>
<dbReference type="PANTHER" id="PTHR43611">
    <property type="entry name" value="ALPHA-D-GLUCOSE 1-PHOSPHATE PHOSPHATASE"/>
    <property type="match status" value="1"/>
</dbReference>
<dbReference type="SFLD" id="SFLDS00003">
    <property type="entry name" value="Haloacid_Dehalogenase"/>
    <property type="match status" value="1"/>
</dbReference>
<dbReference type="SFLD" id="SFLDG01129">
    <property type="entry name" value="C1.5:_HAD__Beta-PGM__Phosphata"/>
    <property type="match status" value="1"/>
</dbReference>
<keyword evidence="2" id="KW-1185">Reference proteome</keyword>
<dbReference type="CDD" id="cd02603">
    <property type="entry name" value="HAD_sEH-N_like"/>
    <property type="match status" value="1"/>
</dbReference>
<dbReference type="InterPro" id="IPR023214">
    <property type="entry name" value="HAD_sf"/>
</dbReference>
<dbReference type="InterPro" id="IPR023198">
    <property type="entry name" value="PGP-like_dom2"/>
</dbReference>
<dbReference type="RefSeq" id="WP_176780736.1">
    <property type="nucleotide sequence ID" value="NZ_FNQV01000008.1"/>
</dbReference>
<reference evidence="2" key="1">
    <citation type="submission" date="2016-10" db="EMBL/GenBank/DDBJ databases">
        <authorList>
            <person name="Varghese N."/>
            <person name="Submissions S."/>
        </authorList>
    </citation>
    <scope>NUCLEOTIDE SEQUENCE [LARGE SCALE GENOMIC DNA]</scope>
    <source>
        <strain evidence="2">KPR-1</strain>
    </source>
</reference>
<dbReference type="SUPFAM" id="SSF56784">
    <property type="entry name" value="HAD-like"/>
    <property type="match status" value="1"/>
</dbReference>
<dbReference type="InterPro" id="IPR036412">
    <property type="entry name" value="HAD-like_sf"/>
</dbReference>
<dbReference type="PANTHER" id="PTHR43611:SF3">
    <property type="entry name" value="FLAVIN MONONUCLEOTIDE HYDROLASE 1, CHLOROPLATIC"/>
    <property type="match status" value="1"/>
</dbReference>
<dbReference type="Gene3D" id="1.10.150.240">
    <property type="entry name" value="Putative phosphatase, domain 2"/>
    <property type="match status" value="1"/>
</dbReference>
<protein>
    <submittedName>
        <fullName evidence="1">2-haloacid dehalogenase</fullName>
    </submittedName>
</protein>
<sequence length="206" mass="22917">MTPSLSTLIFDLGNVVVRWEPHAALPEELSERDVDDFFARTDFFTKNADHDAGKPFGDWISELESSDNPEDAKILKHYVENFRACLTGLIPGTHELLHDLKNAGIRLFGLTNWSAETFHHAEAAVPSFEFFDDILVSGAEGMAKPDPRIFELALSRWDLTPELTGFVDDSIANVEAAESVGLTAHHFTSAKDARSWARDMTRSANV</sequence>
<proteinExistence type="predicted"/>
<dbReference type="NCBIfam" id="TIGR01509">
    <property type="entry name" value="HAD-SF-IA-v3"/>
    <property type="match status" value="1"/>
</dbReference>
<dbReference type="EMBL" id="FNQV01000008">
    <property type="protein sequence ID" value="SEA38117.1"/>
    <property type="molecule type" value="Genomic_DNA"/>
</dbReference>
<dbReference type="InterPro" id="IPR006439">
    <property type="entry name" value="HAD-SF_hydro_IA"/>
</dbReference>
<dbReference type="Gene3D" id="3.40.50.1000">
    <property type="entry name" value="HAD superfamily/HAD-like"/>
    <property type="match status" value="1"/>
</dbReference>
<dbReference type="NCBIfam" id="TIGR01549">
    <property type="entry name" value="HAD-SF-IA-v1"/>
    <property type="match status" value="1"/>
</dbReference>
<dbReference type="Pfam" id="PF00702">
    <property type="entry name" value="Hydrolase"/>
    <property type="match status" value="1"/>
</dbReference>
<evidence type="ECO:0000313" key="2">
    <source>
        <dbReference type="Proteomes" id="UP000199288"/>
    </source>
</evidence>
<gene>
    <name evidence="1" type="ORF">SAMN02910418_01471</name>
</gene>
<organism evidence="1 2">
    <name type="scientific">Bowdeniella nasicola</name>
    <dbReference type="NCBI Taxonomy" id="208480"/>
    <lineage>
        <taxon>Bacteria</taxon>
        <taxon>Bacillati</taxon>
        <taxon>Actinomycetota</taxon>
        <taxon>Actinomycetes</taxon>
        <taxon>Actinomycetales</taxon>
        <taxon>Actinomycetaceae</taxon>
        <taxon>Bowdeniella</taxon>
    </lineage>
</organism>
<dbReference type="Proteomes" id="UP000199288">
    <property type="component" value="Unassembled WGS sequence"/>
</dbReference>